<keyword evidence="2" id="KW-1185">Reference proteome</keyword>
<sequence length="267" mass="30153">MARNNLIAFARLDNHVVDRDVVQLFIGDVRNQLLRLQWRLHSDIEFARRRWLFTPTPTPTPTPTTPTPTPTPMQCSQFGVDKVRGSTSSVARELTEIETKGLRCGSTFVDVIIRTKLFGEKKRKKKRERGKDRMRVLGCGVLSPPKKRQFSSIKSICNTNAKNGRLVGAGNDNDSSARTFLESAGSFARDSGRVAEDERSPGLRIPHSNRIITIATIIELSFRTCPLICEERNFSRYTCLTFGNSRKRLHDCTPEKASNTRSLLFGR</sequence>
<accession>A0AAW2FTB4</accession>
<comment type="caution">
    <text evidence="1">The sequence shown here is derived from an EMBL/GenBank/DDBJ whole genome shotgun (WGS) entry which is preliminary data.</text>
</comment>
<organism evidence="1 2">
    <name type="scientific">Cardiocondyla obscurior</name>
    <dbReference type="NCBI Taxonomy" id="286306"/>
    <lineage>
        <taxon>Eukaryota</taxon>
        <taxon>Metazoa</taxon>
        <taxon>Ecdysozoa</taxon>
        <taxon>Arthropoda</taxon>
        <taxon>Hexapoda</taxon>
        <taxon>Insecta</taxon>
        <taxon>Pterygota</taxon>
        <taxon>Neoptera</taxon>
        <taxon>Endopterygota</taxon>
        <taxon>Hymenoptera</taxon>
        <taxon>Apocrita</taxon>
        <taxon>Aculeata</taxon>
        <taxon>Formicoidea</taxon>
        <taxon>Formicidae</taxon>
        <taxon>Myrmicinae</taxon>
        <taxon>Cardiocondyla</taxon>
    </lineage>
</organism>
<protein>
    <submittedName>
        <fullName evidence="1">Uncharacterized protein</fullName>
    </submittedName>
</protein>
<evidence type="ECO:0000313" key="1">
    <source>
        <dbReference type="EMBL" id="KAL0119199.1"/>
    </source>
</evidence>
<gene>
    <name evidence="1" type="ORF">PUN28_009647</name>
</gene>
<reference evidence="1 2" key="1">
    <citation type="submission" date="2023-03" db="EMBL/GenBank/DDBJ databases">
        <title>High recombination rates correlate with genetic variation in Cardiocondyla obscurior ants.</title>
        <authorList>
            <person name="Errbii M."/>
        </authorList>
    </citation>
    <scope>NUCLEOTIDE SEQUENCE [LARGE SCALE GENOMIC DNA]</scope>
    <source>
        <strain evidence="1">Alpha-2009</strain>
        <tissue evidence="1">Whole body</tissue>
    </source>
</reference>
<proteinExistence type="predicted"/>
<evidence type="ECO:0000313" key="2">
    <source>
        <dbReference type="Proteomes" id="UP001430953"/>
    </source>
</evidence>
<dbReference type="Proteomes" id="UP001430953">
    <property type="component" value="Unassembled WGS sequence"/>
</dbReference>
<name>A0AAW2FTB4_9HYME</name>
<dbReference type="EMBL" id="JADYXP020000008">
    <property type="protein sequence ID" value="KAL0119199.1"/>
    <property type="molecule type" value="Genomic_DNA"/>
</dbReference>
<dbReference type="AlphaFoldDB" id="A0AAW2FTB4"/>